<accession>A0AAX6Q7S6</accession>
<feature type="domain" description="Ig-like" evidence="14">
    <location>
        <begin position="346"/>
        <end position="443"/>
    </location>
</feature>
<dbReference type="FunFam" id="2.60.40.10:FF:000829">
    <property type="entry name" value="Sialic acid-binding Ig-like lectin 8"/>
    <property type="match status" value="1"/>
</dbReference>
<evidence type="ECO:0000259" key="14">
    <source>
        <dbReference type="PROSITE" id="PS50835"/>
    </source>
</evidence>
<dbReference type="SMART" id="SM00409">
    <property type="entry name" value="IG"/>
    <property type="match status" value="4"/>
</dbReference>
<dbReference type="SUPFAM" id="SSF48726">
    <property type="entry name" value="Immunoglobulin"/>
    <property type="match status" value="5"/>
</dbReference>
<evidence type="ECO:0000256" key="9">
    <source>
        <dbReference type="ARBA" id="ARBA00023180"/>
    </source>
</evidence>
<feature type="domain" description="Ig-like" evidence="14">
    <location>
        <begin position="257"/>
        <end position="341"/>
    </location>
</feature>
<dbReference type="GO" id="GO:0007155">
    <property type="term" value="P:cell adhesion"/>
    <property type="evidence" value="ECO:0007669"/>
    <property type="project" value="UniProtKB-KW"/>
</dbReference>
<keyword evidence="10" id="KW-0393">Immunoglobulin domain</keyword>
<evidence type="ECO:0000256" key="10">
    <source>
        <dbReference type="ARBA" id="ARBA00023319"/>
    </source>
</evidence>
<protein>
    <submittedName>
        <fullName evidence="16">Sialic acid-binding Ig-like lectin 11 isoform X1</fullName>
    </submittedName>
</protein>
<evidence type="ECO:0000256" key="2">
    <source>
        <dbReference type="ARBA" id="ARBA00022692"/>
    </source>
</evidence>
<dbReference type="PROSITE" id="PS50835">
    <property type="entry name" value="IG_LIKE"/>
    <property type="match status" value="3"/>
</dbReference>
<dbReference type="Pfam" id="PF07679">
    <property type="entry name" value="I-set"/>
    <property type="match status" value="1"/>
</dbReference>
<dbReference type="InterPro" id="IPR003598">
    <property type="entry name" value="Ig_sub2"/>
</dbReference>
<organism evidence="15 16">
    <name type="scientific">Heterocephalus glaber</name>
    <name type="common">Naked mole rat</name>
    <dbReference type="NCBI Taxonomy" id="10181"/>
    <lineage>
        <taxon>Eukaryota</taxon>
        <taxon>Metazoa</taxon>
        <taxon>Chordata</taxon>
        <taxon>Craniata</taxon>
        <taxon>Vertebrata</taxon>
        <taxon>Euteleostomi</taxon>
        <taxon>Mammalia</taxon>
        <taxon>Eutheria</taxon>
        <taxon>Euarchontoglires</taxon>
        <taxon>Glires</taxon>
        <taxon>Rodentia</taxon>
        <taxon>Hystricomorpha</taxon>
        <taxon>Bathyergidae</taxon>
        <taxon>Heterocephalus</taxon>
    </lineage>
</organism>
<dbReference type="GO" id="GO:0030246">
    <property type="term" value="F:carbohydrate binding"/>
    <property type="evidence" value="ECO:0007669"/>
    <property type="project" value="UniProtKB-KW"/>
</dbReference>
<dbReference type="InterPro" id="IPR051036">
    <property type="entry name" value="SIGLEC"/>
</dbReference>
<evidence type="ECO:0000256" key="8">
    <source>
        <dbReference type="ARBA" id="ARBA00023157"/>
    </source>
</evidence>
<dbReference type="GO" id="GO:0005886">
    <property type="term" value="C:plasma membrane"/>
    <property type="evidence" value="ECO:0007669"/>
    <property type="project" value="TreeGrafter"/>
</dbReference>
<keyword evidence="5" id="KW-0130">Cell adhesion</keyword>
<dbReference type="SMART" id="SM00408">
    <property type="entry name" value="IGc2"/>
    <property type="match status" value="2"/>
</dbReference>
<evidence type="ECO:0000313" key="16">
    <source>
        <dbReference type="RefSeq" id="XP_004866904.1"/>
    </source>
</evidence>
<evidence type="ECO:0000256" key="12">
    <source>
        <dbReference type="SAM" id="Phobius"/>
    </source>
</evidence>
<proteinExistence type="inferred from homology"/>
<gene>
    <name evidence="16" type="primary">LOC101707697</name>
</gene>
<evidence type="ECO:0000256" key="1">
    <source>
        <dbReference type="ARBA" id="ARBA00004479"/>
    </source>
</evidence>
<dbReference type="Pfam" id="PF07686">
    <property type="entry name" value="V-set"/>
    <property type="match status" value="1"/>
</dbReference>
<sequence length="684" mass="74032">MLLLALLLPLLWAGSLQEEPSYWLRVQKLVTVQETLCALVSCSFSYPQDRWNHSTPAYGYWYQHKEGPKTHHTTNELVATNDPRKKAGLRSKARFQLLGDPRAYNCSLRIAGAQQGDSGSYYFRVERGVMKYNYVRPVLTVIVTELTQTPDIHMPELLVSGHSSRLECSMPGACSGALAPTFFWTGAALRPSGWGLGIHRSSEILLTPLPQDHGTHLTCRVTLPQAGVTRERTVQLSVSYPPQSLTLSVSTADDRAPDTQGNGSYLEAQKGQFLRLLCAADSRPPATLTWDLEARVLAQSQTSGRRPLRLELPGVKPGDAGRYTCRAENRLGSQHSTLELSVQYPPEDLRVTVSQANRTVLEILGNGSSLPVLEGQSLRLVCVTHSSPPARLSWARGTQPLSPSWPSAPGVLELPRVQMEHEGEVSCHAENPLGTRSVSLSLSVHYAPQLLGPWCSWEAEGLRCSCFSCARPVPSLRWRLGEALLEGNSSNASLMVTSSWAGPWANSSLSFPGGLSSGDRLSCEAGNVHGVQRATVLLLPGKPESWGGYVLAALGGAAASALLSLCACLLFSRMKTPQKEAVRTVATEKGASCGPTPVCWGHLNASGSDHPSSAMATTGEEQGLHYASLSFLGLKPRKPQNQKDSSTTECSSLDAAFSLLQATRESPGQSCFLDLTYVFQSLFD</sequence>
<evidence type="ECO:0000256" key="3">
    <source>
        <dbReference type="ARBA" id="ARBA00022729"/>
    </source>
</evidence>
<feature type="transmembrane region" description="Helical" evidence="12">
    <location>
        <begin position="546"/>
        <end position="571"/>
    </location>
</feature>
<keyword evidence="4" id="KW-0430">Lectin</keyword>
<dbReference type="InterPro" id="IPR036179">
    <property type="entry name" value="Ig-like_dom_sf"/>
</dbReference>
<evidence type="ECO:0000256" key="11">
    <source>
        <dbReference type="ARBA" id="ARBA00038361"/>
    </source>
</evidence>
<dbReference type="InterPro" id="IPR003599">
    <property type="entry name" value="Ig_sub"/>
</dbReference>
<name>A0AAX6Q7S6_HETGA</name>
<keyword evidence="2 12" id="KW-0812">Transmembrane</keyword>
<dbReference type="InterPro" id="IPR013783">
    <property type="entry name" value="Ig-like_fold"/>
</dbReference>
<keyword evidence="9" id="KW-0325">Glycoprotein</keyword>
<keyword evidence="3 13" id="KW-0732">Signal</keyword>
<keyword evidence="15" id="KW-1185">Reference proteome</keyword>
<dbReference type="Proteomes" id="UP000694906">
    <property type="component" value="Unplaced"/>
</dbReference>
<evidence type="ECO:0000256" key="13">
    <source>
        <dbReference type="SAM" id="SignalP"/>
    </source>
</evidence>
<dbReference type="RefSeq" id="XP_004866904.1">
    <property type="nucleotide sequence ID" value="XM_004866847.2"/>
</dbReference>
<evidence type="ECO:0000256" key="6">
    <source>
        <dbReference type="ARBA" id="ARBA00022989"/>
    </source>
</evidence>
<dbReference type="InterPro" id="IPR013106">
    <property type="entry name" value="Ig_V-set"/>
</dbReference>
<keyword evidence="6 12" id="KW-1133">Transmembrane helix</keyword>
<dbReference type="Pfam" id="PF13927">
    <property type="entry name" value="Ig_3"/>
    <property type="match status" value="1"/>
</dbReference>
<evidence type="ECO:0000256" key="7">
    <source>
        <dbReference type="ARBA" id="ARBA00023136"/>
    </source>
</evidence>
<keyword evidence="8" id="KW-1015">Disulfide bond</keyword>
<reference evidence="16" key="1">
    <citation type="submission" date="2025-08" db="UniProtKB">
        <authorList>
            <consortium name="RefSeq"/>
        </authorList>
    </citation>
    <scope>IDENTIFICATION</scope>
</reference>
<dbReference type="PANTHER" id="PTHR12035:SF42">
    <property type="entry name" value="IG-LIKE DOMAIN-CONTAINING PROTEIN"/>
    <property type="match status" value="1"/>
</dbReference>
<evidence type="ECO:0000256" key="5">
    <source>
        <dbReference type="ARBA" id="ARBA00022889"/>
    </source>
</evidence>
<comment type="similarity">
    <text evidence="11">Belongs to the immunoglobulin superfamily. SIGLEC (sialic acid binding Ig-like lectin) family.</text>
</comment>
<dbReference type="KEGG" id="hgl:101707697"/>
<dbReference type="GO" id="GO:0033691">
    <property type="term" value="F:sialic acid binding"/>
    <property type="evidence" value="ECO:0007669"/>
    <property type="project" value="TreeGrafter"/>
</dbReference>
<feature type="signal peptide" evidence="13">
    <location>
        <begin position="1"/>
        <end position="17"/>
    </location>
</feature>
<dbReference type="InterPro" id="IPR007110">
    <property type="entry name" value="Ig-like_dom"/>
</dbReference>
<evidence type="ECO:0000313" key="15">
    <source>
        <dbReference type="Proteomes" id="UP000694906"/>
    </source>
</evidence>
<dbReference type="Gene3D" id="2.60.40.10">
    <property type="entry name" value="Immunoglobulins"/>
    <property type="match status" value="4"/>
</dbReference>
<dbReference type="GeneID" id="101707697"/>
<feature type="domain" description="Ig-like" evidence="14">
    <location>
        <begin position="137"/>
        <end position="235"/>
    </location>
</feature>
<feature type="chain" id="PRO_5043870240" evidence="13">
    <location>
        <begin position="18"/>
        <end position="684"/>
    </location>
</feature>
<dbReference type="InterPro" id="IPR013098">
    <property type="entry name" value="Ig_I-set"/>
</dbReference>
<keyword evidence="7 12" id="KW-0472">Membrane</keyword>
<dbReference type="PANTHER" id="PTHR12035">
    <property type="entry name" value="SIALIC ACID BINDING IMMUNOGLOBULIN-LIKE LECTIN"/>
    <property type="match status" value="1"/>
</dbReference>
<comment type="subcellular location">
    <subcellularLocation>
        <location evidence="1">Membrane</location>
        <topology evidence="1">Single-pass type I membrane protein</topology>
    </subcellularLocation>
</comment>
<dbReference type="GO" id="GO:0031348">
    <property type="term" value="P:negative regulation of defense response"/>
    <property type="evidence" value="ECO:0007669"/>
    <property type="project" value="UniProtKB-ARBA"/>
</dbReference>
<evidence type="ECO:0000256" key="4">
    <source>
        <dbReference type="ARBA" id="ARBA00022734"/>
    </source>
</evidence>
<dbReference type="AlphaFoldDB" id="A0AAX6Q7S6"/>